<dbReference type="PANTHER" id="PTHR42827">
    <property type="entry name" value="IRON-SULFUR CLUSTER-BINDING PROTEIN-RELATED"/>
    <property type="match status" value="1"/>
</dbReference>
<dbReference type="PROSITE" id="PS51379">
    <property type="entry name" value="4FE4S_FER_2"/>
    <property type="match status" value="1"/>
</dbReference>
<dbReference type="EMBL" id="VSSQ01028663">
    <property type="protein sequence ID" value="MPM78461.1"/>
    <property type="molecule type" value="Genomic_DNA"/>
</dbReference>
<proteinExistence type="predicted"/>
<reference evidence="2" key="1">
    <citation type="submission" date="2019-08" db="EMBL/GenBank/DDBJ databases">
        <authorList>
            <person name="Kucharzyk K."/>
            <person name="Murdoch R.W."/>
            <person name="Higgins S."/>
            <person name="Loffler F."/>
        </authorList>
    </citation>
    <scope>NUCLEOTIDE SEQUENCE</scope>
</reference>
<dbReference type="InterPro" id="IPR017896">
    <property type="entry name" value="4Fe4S_Fe-S-bd"/>
</dbReference>
<dbReference type="GO" id="GO:0052693">
    <property type="term" value="F:epoxyqueuosine reductase activity"/>
    <property type="evidence" value="ECO:0007669"/>
    <property type="project" value="UniProtKB-EC"/>
</dbReference>
<accession>A0A645CNE9</accession>
<evidence type="ECO:0000313" key="2">
    <source>
        <dbReference type="EMBL" id="MPM78461.1"/>
    </source>
</evidence>
<feature type="domain" description="4Fe-4S ferredoxin-type" evidence="1">
    <location>
        <begin position="155"/>
        <end position="188"/>
    </location>
</feature>
<protein>
    <submittedName>
        <fullName evidence="2">Epoxyqueuosine reductase</fullName>
        <ecNumber evidence="2">1.17.99.6</ecNumber>
    </submittedName>
</protein>
<dbReference type="PANTHER" id="PTHR42827:SF1">
    <property type="entry name" value="IRON-SULFUR CLUSTER-BINDING PROTEIN"/>
    <property type="match status" value="1"/>
</dbReference>
<evidence type="ECO:0000259" key="1">
    <source>
        <dbReference type="PROSITE" id="PS51379"/>
    </source>
</evidence>
<gene>
    <name evidence="2" type="primary">queG_43</name>
    <name evidence="2" type="ORF">SDC9_125472</name>
</gene>
<dbReference type="AlphaFoldDB" id="A0A645CNE9"/>
<organism evidence="2">
    <name type="scientific">bioreactor metagenome</name>
    <dbReference type="NCBI Taxonomy" id="1076179"/>
    <lineage>
        <taxon>unclassified sequences</taxon>
        <taxon>metagenomes</taxon>
        <taxon>ecological metagenomes</taxon>
    </lineage>
</organism>
<name>A0A645CNE9_9ZZZZ</name>
<dbReference type="EC" id="1.17.99.6" evidence="2"/>
<sequence>MKDIIKKLILSYGADVCGISNIDRFSDSPIGFSPCDIFENCKSVITFGMALPKGLTKVNPRLIYGHFNEYSCTEVDRIALKGAKEIEKQFNCSAVPMPCDCPLEYWDSSSMTARGLISMKHAAVYSGLGSLGKNTLLINPIYGNLMTIGAILTDLELESDELCGDLCINGCTKCLDSCPVHAIQNGSVNQKLCRNHTYGKTESGFSTVDCNKCRSVCPLKCGME</sequence>
<keyword evidence="2" id="KW-0560">Oxidoreductase</keyword>
<comment type="caution">
    <text evidence="2">The sequence shown here is derived from an EMBL/GenBank/DDBJ whole genome shotgun (WGS) entry which is preliminary data.</text>
</comment>